<evidence type="ECO:0000256" key="2">
    <source>
        <dbReference type="ARBA" id="ARBA00022448"/>
    </source>
</evidence>
<keyword evidence="2" id="KW-0813">Transport</keyword>
<feature type="transmembrane region" description="Helical" evidence="7">
    <location>
        <begin position="163"/>
        <end position="185"/>
    </location>
</feature>
<evidence type="ECO:0000256" key="1">
    <source>
        <dbReference type="ARBA" id="ARBA00004429"/>
    </source>
</evidence>
<feature type="transmembrane region" description="Helical" evidence="7">
    <location>
        <begin position="319"/>
        <end position="339"/>
    </location>
</feature>
<evidence type="ECO:0000256" key="5">
    <source>
        <dbReference type="ARBA" id="ARBA00022989"/>
    </source>
</evidence>
<keyword evidence="9" id="KW-1185">Reference proteome</keyword>
<keyword evidence="6 7" id="KW-0472">Membrane</keyword>
<dbReference type="PANTHER" id="PTHR43549:SF3">
    <property type="entry name" value="MULTIDRUG RESISTANCE PROTEIN YPNP-RELATED"/>
    <property type="match status" value="1"/>
</dbReference>
<feature type="transmembrane region" description="Helical" evidence="7">
    <location>
        <begin position="401"/>
        <end position="434"/>
    </location>
</feature>
<dbReference type="AlphaFoldDB" id="A0A2R8BRE8"/>
<feature type="transmembrane region" description="Helical" evidence="7">
    <location>
        <begin position="135"/>
        <end position="156"/>
    </location>
</feature>
<feature type="transmembrane region" description="Helical" evidence="7">
    <location>
        <begin position="96"/>
        <end position="115"/>
    </location>
</feature>
<evidence type="ECO:0000313" key="8">
    <source>
        <dbReference type="EMBL" id="SPJ22753.1"/>
    </source>
</evidence>
<keyword evidence="4 7" id="KW-0812">Transmembrane</keyword>
<dbReference type="PANTHER" id="PTHR43549">
    <property type="entry name" value="MULTIDRUG RESISTANCE PROTEIN YPNP-RELATED"/>
    <property type="match status" value="1"/>
</dbReference>
<feature type="transmembrane region" description="Helical" evidence="7">
    <location>
        <begin position="359"/>
        <end position="380"/>
    </location>
</feature>
<dbReference type="InterPro" id="IPR052031">
    <property type="entry name" value="Membrane_Transporter-Flippase"/>
</dbReference>
<evidence type="ECO:0000256" key="7">
    <source>
        <dbReference type="SAM" id="Phobius"/>
    </source>
</evidence>
<protein>
    <submittedName>
        <fullName evidence="8">Multidrug export protein MepA</fullName>
    </submittedName>
</protein>
<dbReference type="InterPro" id="IPR002528">
    <property type="entry name" value="MATE_fam"/>
</dbReference>
<feature type="transmembrane region" description="Helical" evidence="7">
    <location>
        <begin position="21"/>
        <end position="41"/>
    </location>
</feature>
<feature type="transmembrane region" description="Helical" evidence="7">
    <location>
        <begin position="53"/>
        <end position="76"/>
    </location>
</feature>
<sequence length="458" mass="46488">MPDQNLAEGSVTRAVLKVSAPMTLGIFGVISVGLADAYFLGRVGQTQLAAVGYIYPVTVAVTSLSIGLSAGANAALSQSIGRGDDSNDTIRMGMHALGLGLLVGLFVGGALWAVQGPLFAAIGAGEAVRPEIAAYVFWWAMSFPFLVLSMLIGAMFRARGDGVTAATIMVTQAAGNIALDPLLIFGVGPFPEMSTGGAGFATFAVRMGATVGGLLWAWHKGLLTTCRDPFACIGTSGRLIGQVGLPAALSNAINPAGMAMVTAAVATLGEAAVAGFGAATRVQTLALVPLLALSSGIGPVVGQNWGARRTGRARSSVRVTWMMCVGYGAAVGLVLLLFGQTISGWIASGAEDAAISTTYLRIVGFSLFGYGVLVTGNAALNARSKAVWSMGLSLSRISAVYLPLAWILVGVMGFTGIAIAAATANVAGALATLWATSRTGLWPLGIRAEPHGAPVAGE</sequence>
<keyword evidence="5 7" id="KW-1133">Transmembrane helix</keyword>
<accession>A0A2R8BRE8</accession>
<name>A0A2R8BRE8_9RHOB</name>
<keyword evidence="3" id="KW-1003">Cell membrane</keyword>
<feature type="transmembrane region" description="Helical" evidence="7">
    <location>
        <begin position="197"/>
        <end position="218"/>
    </location>
</feature>
<dbReference type="Pfam" id="PF01554">
    <property type="entry name" value="MatE"/>
    <property type="match status" value="2"/>
</dbReference>
<proteinExistence type="predicted"/>
<reference evidence="8 9" key="1">
    <citation type="submission" date="2018-03" db="EMBL/GenBank/DDBJ databases">
        <authorList>
            <person name="Keele B.F."/>
        </authorList>
    </citation>
    <scope>NUCLEOTIDE SEQUENCE [LARGE SCALE GENOMIC DNA]</scope>
    <source>
        <strain evidence="8 9">CECT 8504</strain>
    </source>
</reference>
<dbReference type="PIRSF" id="PIRSF006603">
    <property type="entry name" value="DinF"/>
    <property type="match status" value="1"/>
</dbReference>
<evidence type="ECO:0000256" key="4">
    <source>
        <dbReference type="ARBA" id="ARBA00022692"/>
    </source>
</evidence>
<dbReference type="GO" id="GO:0042910">
    <property type="term" value="F:xenobiotic transmembrane transporter activity"/>
    <property type="evidence" value="ECO:0007669"/>
    <property type="project" value="InterPro"/>
</dbReference>
<gene>
    <name evidence="8" type="primary">mepA_1</name>
    <name evidence="8" type="ORF">PAA8504_00551</name>
</gene>
<evidence type="ECO:0000256" key="6">
    <source>
        <dbReference type="ARBA" id="ARBA00023136"/>
    </source>
</evidence>
<dbReference type="EMBL" id="ONZF01000001">
    <property type="protein sequence ID" value="SPJ22753.1"/>
    <property type="molecule type" value="Genomic_DNA"/>
</dbReference>
<evidence type="ECO:0000256" key="3">
    <source>
        <dbReference type="ARBA" id="ARBA00022475"/>
    </source>
</evidence>
<comment type="subcellular location">
    <subcellularLocation>
        <location evidence="1">Cell inner membrane</location>
        <topology evidence="1">Multi-pass membrane protein</topology>
    </subcellularLocation>
</comment>
<dbReference type="RefSeq" id="WP_108892601.1">
    <property type="nucleotide sequence ID" value="NZ_ONZF01000001.1"/>
</dbReference>
<evidence type="ECO:0000313" key="9">
    <source>
        <dbReference type="Proteomes" id="UP000244912"/>
    </source>
</evidence>
<dbReference type="GO" id="GO:0005886">
    <property type="term" value="C:plasma membrane"/>
    <property type="evidence" value="ECO:0007669"/>
    <property type="project" value="UniProtKB-SubCell"/>
</dbReference>
<dbReference type="InterPro" id="IPR048279">
    <property type="entry name" value="MdtK-like"/>
</dbReference>
<dbReference type="Proteomes" id="UP000244912">
    <property type="component" value="Unassembled WGS sequence"/>
</dbReference>
<dbReference type="OrthoDB" id="9806302at2"/>
<organism evidence="8 9">
    <name type="scientific">Palleronia abyssalis</name>
    <dbReference type="NCBI Taxonomy" id="1501240"/>
    <lineage>
        <taxon>Bacteria</taxon>
        <taxon>Pseudomonadati</taxon>
        <taxon>Pseudomonadota</taxon>
        <taxon>Alphaproteobacteria</taxon>
        <taxon>Rhodobacterales</taxon>
        <taxon>Roseobacteraceae</taxon>
        <taxon>Palleronia</taxon>
    </lineage>
</organism>
<dbReference type="GO" id="GO:0015297">
    <property type="term" value="F:antiporter activity"/>
    <property type="evidence" value="ECO:0007669"/>
    <property type="project" value="InterPro"/>
</dbReference>